<sequence length="134" mass="15195">MKRLLAVAVLLSLNGCALWEAYNLAHFDPNEYRIVTEIRTDASLYKDQCPDAAVSRANAQAIYLKTQLFENYSEQIPYNSNSIKASKELNNIAKGLKERYAGKDPVSPMFCKLKFESIEHSAQTMQHVLGNRPR</sequence>
<accession>A0A6J7WI42</accession>
<dbReference type="EMBL" id="LR798243">
    <property type="protein sequence ID" value="CAB5215107.1"/>
    <property type="molecule type" value="Genomic_DNA"/>
</dbReference>
<gene>
    <name evidence="1" type="ORF">UFOVP190_397</name>
</gene>
<proteinExistence type="predicted"/>
<evidence type="ECO:0000313" key="1">
    <source>
        <dbReference type="EMBL" id="CAB5215107.1"/>
    </source>
</evidence>
<name>A0A6J7WI42_9CAUD</name>
<protein>
    <submittedName>
        <fullName evidence="1">Uncharacterized protein</fullName>
    </submittedName>
</protein>
<organism evidence="1">
    <name type="scientific">uncultured Caudovirales phage</name>
    <dbReference type="NCBI Taxonomy" id="2100421"/>
    <lineage>
        <taxon>Viruses</taxon>
        <taxon>Duplodnaviria</taxon>
        <taxon>Heunggongvirae</taxon>
        <taxon>Uroviricota</taxon>
        <taxon>Caudoviricetes</taxon>
        <taxon>Peduoviridae</taxon>
        <taxon>Maltschvirus</taxon>
        <taxon>Maltschvirus maltsch</taxon>
    </lineage>
</organism>
<reference evidence="1" key="1">
    <citation type="submission" date="2020-05" db="EMBL/GenBank/DDBJ databases">
        <authorList>
            <person name="Chiriac C."/>
            <person name="Salcher M."/>
            <person name="Ghai R."/>
            <person name="Kavagutti S V."/>
        </authorList>
    </citation>
    <scope>NUCLEOTIDE SEQUENCE</scope>
</reference>